<dbReference type="Gene3D" id="1.10.260.40">
    <property type="entry name" value="lambda repressor-like DNA-binding domains"/>
    <property type="match status" value="1"/>
</dbReference>
<dbReference type="EMBL" id="WEGJ01000008">
    <property type="protein sequence ID" value="MQY12707.1"/>
    <property type="molecule type" value="Genomic_DNA"/>
</dbReference>
<evidence type="ECO:0000313" key="2">
    <source>
        <dbReference type="EMBL" id="MQY12707.1"/>
    </source>
</evidence>
<proteinExistence type="predicted"/>
<dbReference type="SMART" id="SM00530">
    <property type="entry name" value="HTH_XRE"/>
    <property type="match status" value="1"/>
</dbReference>
<dbReference type="PROSITE" id="PS50943">
    <property type="entry name" value="HTH_CROC1"/>
    <property type="match status" value="1"/>
</dbReference>
<dbReference type="Pfam" id="PF13560">
    <property type="entry name" value="HTH_31"/>
    <property type="match status" value="1"/>
</dbReference>
<dbReference type="InterPro" id="IPR043917">
    <property type="entry name" value="DUF5753"/>
</dbReference>
<comment type="caution">
    <text evidence="2">The sequence shown here is derived from an EMBL/GenBank/DDBJ whole genome shotgun (WGS) entry which is preliminary data.</text>
</comment>
<evidence type="ECO:0000313" key="3">
    <source>
        <dbReference type="Proteomes" id="UP000466345"/>
    </source>
</evidence>
<feature type="domain" description="HTH cro/C1-type" evidence="1">
    <location>
        <begin position="23"/>
        <end position="56"/>
    </location>
</feature>
<dbReference type="Proteomes" id="UP000466345">
    <property type="component" value="Unassembled WGS sequence"/>
</dbReference>
<sequence length="275" mass="30737">MTANTREFHDDSHSFLRCFGLQLKLFRERAGLSREELGDRLGYSAELIASIEQGRRVAQPEFIDRVDPEVNAGGVLIAARGEVARARYPAFFRDFAKLEADALGLGVYASLMVPGLLQTEDYARATFAQRRPRIGADTVEFRTRSRMSRQKIFDRSPAAELSFVMDEAILHRPIGDSAVLRGQLEHLLLVMGNGKAEVQVMPLDRRENPGVDGAFTVVQPKIGDQVVYVEAQGRSIYLTTRAETRSMAARYGSIRAQAMTPRESSAFIETRLRTL</sequence>
<accession>A0A7K0CGV4</accession>
<evidence type="ECO:0000259" key="1">
    <source>
        <dbReference type="PROSITE" id="PS50943"/>
    </source>
</evidence>
<dbReference type="InterPro" id="IPR001387">
    <property type="entry name" value="Cro/C1-type_HTH"/>
</dbReference>
<protein>
    <recommendedName>
        <fullName evidence="1">HTH cro/C1-type domain-containing protein</fullName>
    </recommendedName>
</protein>
<reference evidence="2 3" key="1">
    <citation type="submission" date="2019-10" db="EMBL/GenBank/DDBJ databases">
        <title>Streptomyces smaragdinus sp. nov. and Streptomyces fabii sp. nov., isolated from the gut of fungus growing-termite Macrotermes natalensis.</title>
        <authorList>
            <person name="Schwitalla J."/>
            <person name="Benndorf R."/>
            <person name="Martin K."/>
            <person name="De Beer W."/>
            <person name="Kaster A.-K."/>
            <person name="Vollmers J."/>
            <person name="Poulsen M."/>
            <person name="Beemelmanns C."/>
        </authorList>
    </citation>
    <scope>NUCLEOTIDE SEQUENCE [LARGE SCALE GENOMIC DNA]</scope>
    <source>
        <strain evidence="2 3">RB5</strain>
    </source>
</reference>
<dbReference type="OrthoDB" id="3669136at2"/>
<dbReference type="RefSeq" id="WP_153452316.1">
    <property type="nucleotide sequence ID" value="NZ_WEGJ01000008.1"/>
</dbReference>
<dbReference type="Pfam" id="PF19054">
    <property type="entry name" value="DUF5753"/>
    <property type="match status" value="1"/>
</dbReference>
<organism evidence="2 3">
    <name type="scientific">Streptomyces smaragdinus</name>
    <dbReference type="NCBI Taxonomy" id="2585196"/>
    <lineage>
        <taxon>Bacteria</taxon>
        <taxon>Bacillati</taxon>
        <taxon>Actinomycetota</taxon>
        <taxon>Actinomycetes</taxon>
        <taxon>Kitasatosporales</taxon>
        <taxon>Streptomycetaceae</taxon>
        <taxon>Streptomyces</taxon>
    </lineage>
</organism>
<dbReference type="SUPFAM" id="SSF47413">
    <property type="entry name" value="lambda repressor-like DNA-binding domains"/>
    <property type="match status" value="1"/>
</dbReference>
<dbReference type="AlphaFoldDB" id="A0A7K0CGV4"/>
<dbReference type="GO" id="GO:0003677">
    <property type="term" value="F:DNA binding"/>
    <property type="evidence" value="ECO:0007669"/>
    <property type="project" value="InterPro"/>
</dbReference>
<name>A0A7K0CGV4_9ACTN</name>
<dbReference type="CDD" id="cd00093">
    <property type="entry name" value="HTH_XRE"/>
    <property type="match status" value="1"/>
</dbReference>
<dbReference type="InterPro" id="IPR010982">
    <property type="entry name" value="Lambda_DNA-bd_dom_sf"/>
</dbReference>
<keyword evidence="3" id="KW-1185">Reference proteome</keyword>
<gene>
    <name evidence="2" type="ORF">SRB5_28460</name>
</gene>